<dbReference type="EMBL" id="CP090032">
    <property type="protein sequence ID" value="UPK92162.1"/>
    <property type="molecule type" value="Genomic_DNA"/>
</dbReference>
<proteinExistence type="predicted"/>
<evidence type="ECO:0000313" key="1">
    <source>
        <dbReference type="EMBL" id="UPK92162.1"/>
    </source>
</evidence>
<name>A0ACD3YT53_FUSSC</name>
<gene>
    <name evidence="1" type="ORF">LCI18_003097</name>
</gene>
<organism evidence="1 2">
    <name type="scientific">Fusarium solani subsp. cucurbitae</name>
    <name type="common">Neocosmosporum cucurbitae</name>
    <dbReference type="NCBI Taxonomy" id="2747967"/>
    <lineage>
        <taxon>Eukaryota</taxon>
        <taxon>Fungi</taxon>
        <taxon>Dikarya</taxon>
        <taxon>Ascomycota</taxon>
        <taxon>Pezizomycotina</taxon>
        <taxon>Sordariomycetes</taxon>
        <taxon>Hypocreomycetidae</taxon>
        <taxon>Hypocreales</taxon>
        <taxon>Nectriaceae</taxon>
        <taxon>Fusarium</taxon>
        <taxon>Fusarium solani species complex</taxon>
    </lineage>
</organism>
<dbReference type="Proteomes" id="UP000830768">
    <property type="component" value="Chromosome 3"/>
</dbReference>
<sequence length="243" mass="26843">MARTYPTVFSSGGPRPRYTAYSLRKVTEDEYRNERDKKRALLLYAVMGDQERASQSRLLQMPAEILTEIIDLLGDSKSALANLALVNSDCRQLAHTSQFAEVTFDYSAWSKGLFAHLAKEAGTPATKPSISTCVRRATFAAHPSRDLSDRLWADDSPRLSEEDIQTYIRLRNALAHGISAMPNLEALIWISPCSGHGLLPTDNQFEGPTRQAKQNPSEWTTWVPGAAANASDVADSIPGPRPR</sequence>
<reference evidence="1" key="1">
    <citation type="submission" date="2021-11" db="EMBL/GenBank/DDBJ databases">
        <title>Fusarium solani-melongenae Genome sequencing and assembly.</title>
        <authorList>
            <person name="Xie S."/>
            <person name="Huang L."/>
            <person name="Zhang X."/>
        </authorList>
    </citation>
    <scope>NUCLEOTIDE SEQUENCE</scope>
    <source>
        <strain evidence="1">CRI 24-3</strain>
    </source>
</reference>
<keyword evidence="2" id="KW-1185">Reference proteome</keyword>
<accession>A0ACD3YT53</accession>
<protein>
    <submittedName>
        <fullName evidence="1">Uncharacterized protein</fullName>
    </submittedName>
</protein>
<evidence type="ECO:0000313" key="2">
    <source>
        <dbReference type="Proteomes" id="UP000830768"/>
    </source>
</evidence>